<accession>A0ABW8GIA6</accession>
<comment type="caution">
    <text evidence="1">The sequence shown here is derived from an EMBL/GenBank/DDBJ whole genome shotgun (WGS) entry which is preliminary data.</text>
</comment>
<organism evidence="1 2">
    <name type="scientific">Methylobacillus methanolivorans</name>
    <dbReference type="NCBI Taxonomy" id="1848927"/>
    <lineage>
        <taxon>Bacteria</taxon>
        <taxon>Pseudomonadati</taxon>
        <taxon>Pseudomonadota</taxon>
        <taxon>Betaproteobacteria</taxon>
        <taxon>Nitrosomonadales</taxon>
        <taxon>Methylophilaceae</taxon>
        <taxon>Methylobacillus</taxon>
    </lineage>
</organism>
<gene>
    <name evidence="1" type="ORF">ACIKP9_02510</name>
</gene>
<dbReference type="RefSeq" id="WP_400878872.1">
    <property type="nucleotide sequence ID" value="NZ_JBIWXY010000001.1"/>
</dbReference>
<name>A0ABW8GIA6_9PROT</name>
<reference evidence="1 2" key="1">
    <citation type="submission" date="2024-11" db="EMBL/GenBank/DDBJ databases">
        <authorList>
            <person name="Kaparullina E.N."/>
            <person name="Delegan Y.A."/>
            <person name="Doronina N.V."/>
        </authorList>
    </citation>
    <scope>NUCLEOTIDE SEQUENCE [LARGE SCALE GENOMIC DNA]</scope>
    <source>
        <strain evidence="1 2">7sh_L</strain>
    </source>
</reference>
<sequence length="172" mass="19304">MSGISKKLLQVIGNQSAKSWAEQNGLPVQTVHEWIKHDRKPRGANFQLLIQTTGIAKDWWTSDSEQPPPPSAPPVQAERTTFGLQINKGLLHHCMDACRHIYGADFSSALEQIQIDYAVDCYNEVIGMIQDNPTGLRNLAQLTREDIVQLMKISIKLGKLHSFSTTYDYAVK</sequence>
<dbReference type="Proteomes" id="UP001617669">
    <property type="component" value="Unassembled WGS sequence"/>
</dbReference>
<proteinExistence type="predicted"/>
<evidence type="ECO:0000313" key="2">
    <source>
        <dbReference type="Proteomes" id="UP001617669"/>
    </source>
</evidence>
<keyword evidence="2" id="KW-1185">Reference proteome</keyword>
<evidence type="ECO:0000313" key="1">
    <source>
        <dbReference type="EMBL" id="MFJ5445093.1"/>
    </source>
</evidence>
<dbReference type="EMBL" id="JBIWXY010000001">
    <property type="protein sequence ID" value="MFJ5445093.1"/>
    <property type="molecule type" value="Genomic_DNA"/>
</dbReference>
<protein>
    <submittedName>
        <fullName evidence="1">Uncharacterized protein</fullName>
    </submittedName>
</protein>